<accession>A0A506ULD9</accession>
<keyword evidence="2" id="KW-1185">Reference proteome</keyword>
<evidence type="ECO:0000313" key="1">
    <source>
        <dbReference type="EMBL" id="TPW34140.1"/>
    </source>
</evidence>
<sequence>MTQKTPLQTTLDALSRAAASGSAWLDDNGAGPGSAASRQLRQEARLAARLAQAAERPPAVAAYGASQAGKSYLVSSLTSPENAPLTLRYGTQRLDFLKDMNPDGGGESSGLVTRFTTRQPEGAPQDAPVPVRLLSALDVLKIAGNSFYSDFKLTRPAPEPSSAARQLHALIEALPSGEIPPTAGTTVTRSGLDRGDIEELEDYFSERHAASPWFQALGQEYWSLLAAHVHRMDPVTLMQALAPLWGNVTEIGTFTAEAFQARLKLGPGHEAFCATEALLPRERGILNVQTLTSGSPESEAPLTLVTREGQRVAITRRMASALIAELIAPLEGARWPFQQQTDILDFPGARSRLLIRTEEDAQAKGAELFLRGKVDHLFQRYQQDFDITAMLLCIGDSAQEVRELPRLVTSWVTHTLGATPEARAGQEDALFLILTKFDTALVAKEGSDDAQPGRWNERLGASIVNYFDTPTERAWLEAWKPGQPFDNVQWLRNSSYGDTYERDAEGVETTLRASLAARLPLLKEGYLRSERVQRYIHAPMQAFDAAMAPNDGGVSYLAARLAPVTARNPKTAQLLARARDCAQELQRVLAGRYHDESGRDPEGEAEKLLQSVGPQILELARNRRVFGAFLRRLSPTRDEMITAWKDFSRQSAPIPTGPSSDSLLEGLLGKGKADTPALAQEGQKRKFDDFARQALATWKEKTLLTLRESPRELAYFGLDRESCDRLINQLLALAEHLPHRQDGLAGLLAERLRASCDYDSPLNQSGEKQGVICAQTIGDFIAYLGYQRVPEKAVPATQPRNLTTGQPVFVQPQAPLASLTRTQLSEEVGLTPELTYCLDWLAALLAAARQAGPQYDRKANAALGKVLAQLKDAQMHLAQAGSPGTDLQG</sequence>
<dbReference type="RefSeq" id="WP_165600798.1">
    <property type="nucleotide sequence ID" value="NZ_SORZ01000002.1"/>
</dbReference>
<evidence type="ECO:0000313" key="2">
    <source>
        <dbReference type="Proteomes" id="UP000315037"/>
    </source>
</evidence>
<comment type="caution">
    <text evidence="1">The sequence shown here is derived from an EMBL/GenBank/DDBJ whole genome shotgun (WGS) entry which is preliminary data.</text>
</comment>
<dbReference type="AlphaFoldDB" id="A0A506ULD9"/>
<dbReference type="Pfam" id="PF10139">
    <property type="entry name" value="Virul_Fac"/>
    <property type="match status" value="1"/>
</dbReference>
<gene>
    <name evidence="1" type="ORF">E3202_06335</name>
</gene>
<dbReference type="PIRSF" id="PIRSF034586">
    <property type="entry name" value="Vir_effector_SfrC"/>
    <property type="match status" value="1"/>
</dbReference>
<dbReference type="EMBL" id="SORZ01000002">
    <property type="protein sequence ID" value="TPW34140.1"/>
    <property type="molecule type" value="Genomic_DNA"/>
</dbReference>
<dbReference type="InterPro" id="IPR017030">
    <property type="entry name" value="Vir_effector_SfrC"/>
</dbReference>
<reference evidence="1 2" key="1">
    <citation type="submission" date="2019-03" db="EMBL/GenBank/DDBJ databases">
        <title>The complete genome sequence of Neokomagataea sp. Jb2 NBRC113641.</title>
        <authorList>
            <person name="Chua K.-O."/>
            <person name="Chan K.-G."/>
            <person name="See-Too W.-S."/>
        </authorList>
    </citation>
    <scope>NUCLEOTIDE SEQUENCE [LARGE SCALE GENOMIC DNA]</scope>
    <source>
        <strain evidence="1 2">Jb2</strain>
    </source>
</reference>
<dbReference type="Proteomes" id="UP000315037">
    <property type="component" value="Unassembled WGS sequence"/>
</dbReference>
<name>A0A506ULD9_9PROT</name>
<organism evidence="1 2">
    <name type="scientific">Oecophyllibacter saccharovorans</name>
    <dbReference type="NCBI Taxonomy" id="2558360"/>
    <lineage>
        <taxon>Bacteria</taxon>
        <taxon>Pseudomonadati</taxon>
        <taxon>Pseudomonadota</taxon>
        <taxon>Alphaproteobacteria</taxon>
        <taxon>Acetobacterales</taxon>
        <taxon>Acetobacteraceae</taxon>
        <taxon>Oecophyllibacter</taxon>
    </lineage>
</organism>
<protein>
    <recommendedName>
        <fullName evidence="3">Virulence factor</fullName>
    </recommendedName>
</protein>
<evidence type="ECO:0008006" key="3">
    <source>
        <dbReference type="Google" id="ProtNLM"/>
    </source>
</evidence>
<proteinExistence type="predicted"/>